<evidence type="ECO:0000256" key="2">
    <source>
        <dbReference type="SAM" id="SignalP"/>
    </source>
</evidence>
<reference evidence="3 4" key="1">
    <citation type="submission" date="2019-06" db="EMBL/GenBank/DDBJ databases">
        <title>Sequencing the genomes of 1000 actinobacteria strains.</title>
        <authorList>
            <person name="Klenk H.-P."/>
        </authorList>
    </citation>
    <scope>NUCLEOTIDE SEQUENCE [LARGE SCALE GENOMIC DNA]</scope>
    <source>
        <strain evidence="3 4">DSM 43186</strain>
    </source>
</reference>
<dbReference type="EMBL" id="VFPQ01000001">
    <property type="protein sequence ID" value="TQM73892.1"/>
    <property type="molecule type" value="Genomic_DNA"/>
</dbReference>
<gene>
    <name evidence="3" type="ORF">FHX40_0550</name>
</gene>
<proteinExistence type="predicted"/>
<dbReference type="Proteomes" id="UP000319213">
    <property type="component" value="Unassembled WGS sequence"/>
</dbReference>
<comment type="caution">
    <text evidence="3">The sequence shown here is derived from an EMBL/GenBank/DDBJ whole genome shotgun (WGS) entry which is preliminary data.</text>
</comment>
<dbReference type="OrthoDB" id="3532893at2"/>
<evidence type="ECO:0000313" key="4">
    <source>
        <dbReference type="Proteomes" id="UP000319213"/>
    </source>
</evidence>
<organism evidence="3 4">
    <name type="scientific">Thermopolyspora flexuosa</name>
    <dbReference type="NCBI Taxonomy" id="103836"/>
    <lineage>
        <taxon>Bacteria</taxon>
        <taxon>Bacillati</taxon>
        <taxon>Actinomycetota</taxon>
        <taxon>Actinomycetes</taxon>
        <taxon>Streptosporangiales</taxon>
        <taxon>Streptosporangiaceae</taxon>
        <taxon>Thermopolyspora</taxon>
    </lineage>
</organism>
<feature type="signal peptide" evidence="2">
    <location>
        <begin position="1"/>
        <end position="29"/>
    </location>
</feature>
<evidence type="ECO:0008006" key="5">
    <source>
        <dbReference type="Google" id="ProtNLM"/>
    </source>
</evidence>
<evidence type="ECO:0000313" key="3">
    <source>
        <dbReference type="EMBL" id="TQM73892.1"/>
    </source>
</evidence>
<evidence type="ECO:0000256" key="1">
    <source>
        <dbReference type="SAM" id="MobiDB-lite"/>
    </source>
</evidence>
<keyword evidence="4" id="KW-1185">Reference proteome</keyword>
<protein>
    <recommendedName>
        <fullName evidence="5">PknH-like protein</fullName>
    </recommendedName>
</protein>
<dbReference type="RefSeq" id="WP_142258143.1">
    <property type="nucleotide sequence ID" value="NZ_BMPV01000012.1"/>
</dbReference>
<accession>A0A543ITL9</accession>
<sequence>MSAFGRGTAKAVAALAGAVTLAGLGLAQAATAQAAAAPQQATAEATAFRIPKNFLLHEAEFRKAKKPKETSFSDRRTETRQIDPCGRKRTADGKRVAARTISLLDETELSAEQLIVYSSKREAKKGFAALRADLARCAKSGKGFDRYEYAAKPVRIGDEALLVGLRTFEDSYVHAAVRKGRAIFIYERSGGWNTKFRSKDFGAVERDARRMARKVCSLPGVC</sequence>
<keyword evidence="2" id="KW-0732">Signal</keyword>
<feature type="region of interest" description="Disordered" evidence="1">
    <location>
        <begin position="65"/>
        <end position="89"/>
    </location>
</feature>
<feature type="chain" id="PRO_5021959407" description="PknH-like protein" evidence="2">
    <location>
        <begin position="30"/>
        <end position="222"/>
    </location>
</feature>
<name>A0A543ITL9_9ACTN</name>
<dbReference type="AlphaFoldDB" id="A0A543ITL9"/>